<dbReference type="Proteomes" id="UP000253141">
    <property type="component" value="Unassembled WGS sequence"/>
</dbReference>
<feature type="chain" id="PRO_5016670248" description="Outer membrane protein beta-barrel domain-containing protein" evidence="2">
    <location>
        <begin position="23"/>
        <end position="218"/>
    </location>
</feature>
<evidence type="ECO:0000259" key="3">
    <source>
        <dbReference type="Pfam" id="PF13505"/>
    </source>
</evidence>
<accession>A0A369I7W6</accession>
<evidence type="ECO:0000313" key="5">
    <source>
        <dbReference type="Proteomes" id="UP000253141"/>
    </source>
</evidence>
<evidence type="ECO:0000313" key="4">
    <source>
        <dbReference type="EMBL" id="RDB05861.1"/>
    </source>
</evidence>
<evidence type="ECO:0000256" key="1">
    <source>
        <dbReference type="ARBA" id="ARBA00022729"/>
    </source>
</evidence>
<dbReference type="Pfam" id="PF13505">
    <property type="entry name" value="OMP_b-brl"/>
    <property type="match status" value="1"/>
</dbReference>
<dbReference type="RefSeq" id="WP_114461061.1">
    <property type="nucleotide sequence ID" value="NZ_QPIW01000007.1"/>
</dbReference>
<dbReference type="SUPFAM" id="SSF56925">
    <property type="entry name" value="OMPA-like"/>
    <property type="match status" value="1"/>
</dbReference>
<name>A0A369I7W6_9BACT</name>
<comment type="caution">
    <text evidence="4">The sequence shown here is derived from an EMBL/GenBank/DDBJ whole genome shotgun (WGS) entry which is preliminary data.</text>
</comment>
<feature type="domain" description="Outer membrane protein beta-barrel" evidence="3">
    <location>
        <begin position="11"/>
        <end position="119"/>
    </location>
</feature>
<keyword evidence="1 2" id="KW-0732">Signal</keyword>
<sequence length="218" mass="24830">MKKIYCVCLLCGWLVLSLNSQAQKTRFGIVTGTNYSLDNRVMDKMHLGASGGMFVEVLFKNHIFLKGEATYLIKQRANLSQTENGKPTPYTIGAWQFPVNIGYRFHFGQWQPYVQGGAFVHSAQNSLGKNRVGLSLEGRHQEYIRPTTGAGIQWKKIALELEWQIGKKISKDTFLSTGNRNINSSTFISGGCFWPIDNYNVMSVRNDCLLMKFRYYFN</sequence>
<proteinExistence type="predicted"/>
<dbReference type="OrthoDB" id="753046at2"/>
<dbReference type="EMBL" id="QPIW01000007">
    <property type="protein sequence ID" value="RDB05861.1"/>
    <property type="molecule type" value="Genomic_DNA"/>
</dbReference>
<dbReference type="InterPro" id="IPR027385">
    <property type="entry name" value="Beta-barrel_OMP"/>
</dbReference>
<keyword evidence="5" id="KW-1185">Reference proteome</keyword>
<evidence type="ECO:0000256" key="2">
    <source>
        <dbReference type="SAM" id="SignalP"/>
    </source>
</evidence>
<feature type="signal peptide" evidence="2">
    <location>
        <begin position="1"/>
        <end position="22"/>
    </location>
</feature>
<reference evidence="4 5" key="1">
    <citation type="submission" date="2018-07" db="EMBL/GenBank/DDBJ databases">
        <title>Genome analysis of Runella aurantiaca.</title>
        <authorList>
            <person name="Yang X."/>
        </authorList>
    </citation>
    <scope>NUCLEOTIDE SEQUENCE [LARGE SCALE GENOMIC DNA]</scope>
    <source>
        <strain evidence="4 5">YX9</strain>
    </source>
</reference>
<protein>
    <recommendedName>
        <fullName evidence="3">Outer membrane protein beta-barrel domain-containing protein</fullName>
    </recommendedName>
</protein>
<dbReference type="AlphaFoldDB" id="A0A369I7W6"/>
<dbReference type="InterPro" id="IPR011250">
    <property type="entry name" value="OMP/PagP_B-barrel"/>
</dbReference>
<gene>
    <name evidence="4" type="ORF">DVG78_10625</name>
</gene>
<organism evidence="4 5">
    <name type="scientific">Runella aurantiaca</name>
    <dbReference type="NCBI Taxonomy" id="2282308"/>
    <lineage>
        <taxon>Bacteria</taxon>
        <taxon>Pseudomonadati</taxon>
        <taxon>Bacteroidota</taxon>
        <taxon>Cytophagia</taxon>
        <taxon>Cytophagales</taxon>
        <taxon>Spirosomataceae</taxon>
        <taxon>Runella</taxon>
    </lineage>
</organism>